<dbReference type="Proteomes" id="UP001236258">
    <property type="component" value="Unassembled WGS sequence"/>
</dbReference>
<evidence type="ECO:0000313" key="2">
    <source>
        <dbReference type="Proteomes" id="UP001236258"/>
    </source>
</evidence>
<dbReference type="RefSeq" id="WP_305944254.1">
    <property type="nucleotide sequence ID" value="NZ_JAUZVY010000001.1"/>
</dbReference>
<evidence type="ECO:0000313" key="1">
    <source>
        <dbReference type="EMBL" id="MDP4528101.1"/>
    </source>
</evidence>
<comment type="caution">
    <text evidence="1">The sequence shown here is derived from an EMBL/GenBank/DDBJ whole genome shotgun (WGS) entry which is preliminary data.</text>
</comment>
<protein>
    <recommendedName>
        <fullName evidence="3">KTSC domain-containing protein</fullName>
    </recommendedName>
</protein>
<proteinExistence type="predicted"/>
<accession>A0ABT9GN77</accession>
<keyword evidence="2" id="KW-1185">Reference proteome</keyword>
<sequence length="88" mass="9801">MAIAKDVSNVLAANISCHFFSDDSGVVFFNRLTGETLGLALDYDAFMALCLSKRYPETLQGNEIRQFEKMLAAPWKQSEQSDDPHPST</sequence>
<organism evidence="1 2">
    <name type="scientific">Alkalimonas delamerensis</name>
    <dbReference type="NCBI Taxonomy" id="265981"/>
    <lineage>
        <taxon>Bacteria</taxon>
        <taxon>Pseudomonadati</taxon>
        <taxon>Pseudomonadota</taxon>
        <taxon>Gammaproteobacteria</taxon>
        <taxon>Alkalimonas</taxon>
    </lineage>
</organism>
<name>A0ABT9GN77_9GAMM</name>
<reference evidence="1 2" key="1">
    <citation type="submission" date="2023-08" db="EMBL/GenBank/DDBJ databases">
        <authorList>
            <person name="Joshi A."/>
            <person name="Thite S."/>
        </authorList>
    </citation>
    <scope>NUCLEOTIDE SEQUENCE [LARGE SCALE GENOMIC DNA]</scope>
    <source>
        <strain evidence="1 2">1E1</strain>
    </source>
</reference>
<evidence type="ECO:0008006" key="3">
    <source>
        <dbReference type="Google" id="ProtNLM"/>
    </source>
</evidence>
<dbReference type="EMBL" id="JAUZVY010000001">
    <property type="protein sequence ID" value="MDP4528101.1"/>
    <property type="molecule type" value="Genomic_DNA"/>
</dbReference>
<gene>
    <name evidence="1" type="ORF">Q3O59_03535</name>
</gene>